<feature type="transmembrane region" description="Helical" evidence="13">
    <location>
        <begin position="62"/>
        <end position="82"/>
    </location>
</feature>
<evidence type="ECO:0000256" key="9">
    <source>
        <dbReference type="ARBA" id="ARBA00022833"/>
    </source>
</evidence>
<dbReference type="GO" id="GO:0008237">
    <property type="term" value="F:metallopeptidase activity"/>
    <property type="evidence" value="ECO:0007669"/>
    <property type="project" value="UniProtKB-KW"/>
</dbReference>
<keyword evidence="6 13" id="KW-0812">Transmembrane</keyword>
<dbReference type="CDD" id="cd06158">
    <property type="entry name" value="S2P-M50_like_1"/>
    <property type="match status" value="1"/>
</dbReference>
<evidence type="ECO:0000256" key="3">
    <source>
        <dbReference type="ARBA" id="ARBA00007931"/>
    </source>
</evidence>
<keyword evidence="11" id="KW-0482">Metalloprotease</keyword>
<evidence type="ECO:0000256" key="8">
    <source>
        <dbReference type="ARBA" id="ARBA00022801"/>
    </source>
</evidence>
<proteinExistence type="inferred from homology"/>
<gene>
    <name evidence="15" type="ORF">SUTMEG_06380</name>
</gene>
<protein>
    <submittedName>
        <fullName evidence="15">Peptidase M50</fullName>
    </submittedName>
</protein>
<feature type="transmembrane region" description="Helical" evidence="13">
    <location>
        <begin position="103"/>
        <end position="124"/>
    </location>
</feature>
<keyword evidence="16" id="KW-1185">Reference proteome</keyword>
<keyword evidence="8" id="KW-0378">Hydrolase</keyword>
<dbReference type="GO" id="GO:0005886">
    <property type="term" value="C:plasma membrane"/>
    <property type="evidence" value="ECO:0007669"/>
    <property type="project" value="UniProtKB-SubCell"/>
</dbReference>
<dbReference type="InterPro" id="IPR044537">
    <property type="entry name" value="Rip2-like"/>
</dbReference>
<dbReference type="InterPro" id="IPR052348">
    <property type="entry name" value="Metallopeptidase_M50B"/>
</dbReference>
<keyword evidence="12 13" id="KW-0472">Membrane</keyword>
<evidence type="ECO:0000256" key="13">
    <source>
        <dbReference type="SAM" id="Phobius"/>
    </source>
</evidence>
<keyword evidence="4" id="KW-1003">Cell membrane</keyword>
<evidence type="ECO:0000256" key="4">
    <source>
        <dbReference type="ARBA" id="ARBA00022475"/>
    </source>
</evidence>
<evidence type="ECO:0000256" key="12">
    <source>
        <dbReference type="ARBA" id="ARBA00023136"/>
    </source>
</evidence>
<evidence type="ECO:0000259" key="14">
    <source>
        <dbReference type="Pfam" id="PF02163"/>
    </source>
</evidence>
<keyword evidence="9" id="KW-0862">Zinc</keyword>
<evidence type="ECO:0000256" key="6">
    <source>
        <dbReference type="ARBA" id="ARBA00022692"/>
    </source>
</evidence>
<keyword evidence="10 13" id="KW-1133">Transmembrane helix</keyword>
<evidence type="ECO:0000256" key="1">
    <source>
        <dbReference type="ARBA" id="ARBA00001947"/>
    </source>
</evidence>
<reference evidence="15 16" key="1">
    <citation type="journal article" date="2018" name="Int. J. Syst. Evol. Microbiol.">
        <title>Mesosutterella multiformis gen. nov., sp. nov., a member of the family Sutterellaceae and Sutterella megalosphaeroides sp. nov., isolated from human faeces.</title>
        <authorList>
            <person name="Sakamoto M."/>
            <person name="Ikeyama N."/>
            <person name="Kunihiro T."/>
            <person name="Iino T."/>
            <person name="Yuki M."/>
            <person name="Ohkuma M."/>
        </authorList>
    </citation>
    <scope>NUCLEOTIDE SEQUENCE [LARGE SCALE GENOMIC DNA]</scope>
    <source>
        <strain evidence="15 16">6FBBBH3</strain>
    </source>
</reference>
<comment type="cofactor">
    <cofactor evidence="1">
        <name>Zn(2+)</name>
        <dbReference type="ChEBI" id="CHEBI:29105"/>
    </cofactor>
</comment>
<dbReference type="PANTHER" id="PTHR35864">
    <property type="entry name" value="ZINC METALLOPROTEASE MJ0611-RELATED"/>
    <property type="match status" value="1"/>
</dbReference>
<keyword evidence="5" id="KW-0645">Protease</keyword>
<dbReference type="InterPro" id="IPR008915">
    <property type="entry name" value="Peptidase_M50"/>
</dbReference>
<dbReference type="PANTHER" id="PTHR35864:SF1">
    <property type="entry name" value="ZINC METALLOPROTEASE YWHC-RELATED"/>
    <property type="match status" value="1"/>
</dbReference>
<dbReference type="Pfam" id="PF02163">
    <property type="entry name" value="Peptidase_M50"/>
    <property type="match status" value="1"/>
</dbReference>
<comment type="similarity">
    <text evidence="3">Belongs to the peptidase M50B family.</text>
</comment>
<dbReference type="AlphaFoldDB" id="A0A2Z6IAX8"/>
<evidence type="ECO:0000256" key="2">
    <source>
        <dbReference type="ARBA" id="ARBA00004651"/>
    </source>
</evidence>
<organism evidence="15 16">
    <name type="scientific">Sutterella megalosphaeroides</name>
    <dbReference type="NCBI Taxonomy" id="2494234"/>
    <lineage>
        <taxon>Bacteria</taxon>
        <taxon>Pseudomonadati</taxon>
        <taxon>Pseudomonadota</taxon>
        <taxon>Betaproteobacteria</taxon>
        <taxon>Burkholderiales</taxon>
        <taxon>Sutterellaceae</taxon>
        <taxon>Sutterella</taxon>
    </lineage>
</organism>
<evidence type="ECO:0000313" key="15">
    <source>
        <dbReference type="EMBL" id="BBF22747.1"/>
    </source>
</evidence>
<dbReference type="Proteomes" id="UP000271003">
    <property type="component" value="Chromosome"/>
</dbReference>
<feature type="domain" description="Peptidase M50" evidence="14">
    <location>
        <begin position="138"/>
        <end position="196"/>
    </location>
</feature>
<name>A0A2Z6IAX8_9BURK</name>
<accession>A0A2Z6IAX8</accession>
<feature type="transmembrane region" description="Helical" evidence="13">
    <location>
        <begin position="186"/>
        <end position="209"/>
    </location>
</feature>
<evidence type="ECO:0000256" key="10">
    <source>
        <dbReference type="ARBA" id="ARBA00022989"/>
    </source>
</evidence>
<dbReference type="EMBL" id="AP018786">
    <property type="protein sequence ID" value="BBF22747.1"/>
    <property type="molecule type" value="Genomic_DNA"/>
</dbReference>
<evidence type="ECO:0000256" key="5">
    <source>
        <dbReference type="ARBA" id="ARBA00022670"/>
    </source>
</evidence>
<dbReference type="GO" id="GO:0046872">
    <property type="term" value="F:metal ion binding"/>
    <property type="evidence" value="ECO:0007669"/>
    <property type="project" value="UniProtKB-KW"/>
</dbReference>
<evidence type="ECO:0000313" key="16">
    <source>
        <dbReference type="Proteomes" id="UP000271003"/>
    </source>
</evidence>
<feature type="transmembrane region" description="Helical" evidence="13">
    <location>
        <begin position="136"/>
        <end position="157"/>
    </location>
</feature>
<dbReference type="GO" id="GO:0006508">
    <property type="term" value="P:proteolysis"/>
    <property type="evidence" value="ECO:0007669"/>
    <property type="project" value="UniProtKB-KW"/>
</dbReference>
<keyword evidence="7" id="KW-0479">Metal-binding</keyword>
<sequence>MMSSFASAVQTVCVYAIPLIFAITLHEAAHGWAAARLGDRTALYLGRVTANPVPHIDPVGTIAVPGALLLLSALTGGGGLLFGWAKPVPINTRNFRRPLRDMMLTAAAGPAANALQMVFWLFLLKGLVGLGIYEKFVVSVCTAGISTNLMLMAFNLIPIPPLDGGRILRGLLPGRSGYWLDRAEPYGFVILVVLMMSGALSYFIAPFLWAGQAIVNAVL</sequence>
<evidence type="ECO:0000256" key="11">
    <source>
        <dbReference type="ARBA" id="ARBA00023049"/>
    </source>
</evidence>
<comment type="subcellular location">
    <subcellularLocation>
        <location evidence="2">Cell membrane</location>
        <topology evidence="2">Multi-pass membrane protein</topology>
    </subcellularLocation>
</comment>
<dbReference type="KEGG" id="sutt:SUTMEG_06380"/>
<evidence type="ECO:0000256" key="7">
    <source>
        <dbReference type="ARBA" id="ARBA00022723"/>
    </source>
</evidence>